<gene>
    <name evidence="3" type="ORF">BOA8489_03222</name>
</gene>
<dbReference type="AlphaFoldDB" id="A0A238J324"/>
<feature type="domain" description="EamA" evidence="2">
    <location>
        <begin position="4"/>
        <end position="124"/>
    </location>
</feature>
<sequence length="270" mass="28400">MAGFAVEDMFLKSAAATVPIGQVMIWFGLGGSLIFAVIAVALGQSLLPHAVVERTMMVRNAFEIMGRLFFTLAIVLTPLSSATAILQATPIVVVAGAALFFGETVGWRRWTAILLGLCGVLVILQPGAESFSVLSILAVLGMLGFAGRDLATRAAPKTMGWAVLGVWGFWMILVAGFGFSVWEGAAFVMPGAAWLPLALACLFGVLGYSSLTQAMRTGDVSAVTPFRYSRLLFGVGFGVVIFGESLEPNMIAGSVIVVASGLYILARGRQ</sequence>
<dbReference type="Proteomes" id="UP000201838">
    <property type="component" value="Unassembled WGS sequence"/>
</dbReference>
<feature type="transmembrane region" description="Helical" evidence="1">
    <location>
        <begin position="158"/>
        <end position="179"/>
    </location>
</feature>
<evidence type="ECO:0000259" key="2">
    <source>
        <dbReference type="Pfam" id="PF00892"/>
    </source>
</evidence>
<accession>A0A238J324</accession>
<feature type="transmembrane region" description="Helical" evidence="1">
    <location>
        <begin position="227"/>
        <end position="243"/>
    </location>
</feature>
<dbReference type="PANTHER" id="PTHR22911:SF135">
    <property type="entry name" value="BLR4310 PROTEIN"/>
    <property type="match status" value="1"/>
</dbReference>
<name>A0A238J324_9RHOB</name>
<feature type="transmembrane region" description="Helical" evidence="1">
    <location>
        <begin position="185"/>
        <end position="206"/>
    </location>
</feature>
<dbReference type="SUPFAM" id="SSF103481">
    <property type="entry name" value="Multidrug resistance efflux transporter EmrE"/>
    <property type="match status" value="2"/>
</dbReference>
<dbReference type="PANTHER" id="PTHR22911">
    <property type="entry name" value="ACYL-MALONYL CONDENSING ENZYME-RELATED"/>
    <property type="match status" value="1"/>
</dbReference>
<organism evidence="3 4">
    <name type="scientific">Boseongicola aestuarii</name>
    <dbReference type="NCBI Taxonomy" id="1470561"/>
    <lineage>
        <taxon>Bacteria</taxon>
        <taxon>Pseudomonadati</taxon>
        <taxon>Pseudomonadota</taxon>
        <taxon>Alphaproteobacteria</taxon>
        <taxon>Rhodobacterales</taxon>
        <taxon>Paracoccaceae</taxon>
        <taxon>Boseongicola</taxon>
    </lineage>
</organism>
<keyword evidence="1" id="KW-1133">Transmembrane helix</keyword>
<dbReference type="Pfam" id="PF00892">
    <property type="entry name" value="EamA"/>
    <property type="match status" value="2"/>
</dbReference>
<feature type="transmembrane region" description="Helical" evidence="1">
    <location>
        <begin position="68"/>
        <end position="101"/>
    </location>
</feature>
<dbReference type="InterPro" id="IPR000620">
    <property type="entry name" value="EamA_dom"/>
</dbReference>
<keyword evidence="1" id="KW-0472">Membrane</keyword>
<evidence type="ECO:0000313" key="3">
    <source>
        <dbReference type="EMBL" id="SMX25088.1"/>
    </source>
</evidence>
<feature type="transmembrane region" description="Helical" evidence="1">
    <location>
        <begin position="249"/>
        <end position="266"/>
    </location>
</feature>
<reference evidence="3 4" key="1">
    <citation type="submission" date="2017-05" db="EMBL/GenBank/DDBJ databases">
        <authorList>
            <person name="Song R."/>
            <person name="Chenine A.L."/>
            <person name="Ruprecht R.M."/>
        </authorList>
    </citation>
    <scope>NUCLEOTIDE SEQUENCE [LARGE SCALE GENOMIC DNA]</scope>
    <source>
        <strain evidence="3 4">CECT 8489</strain>
    </source>
</reference>
<keyword evidence="1" id="KW-0812">Transmembrane</keyword>
<dbReference type="Gene3D" id="1.10.3730.20">
    <property type="match status" value="1"/>
</dbReference>
<feature type="domain" description="EamA" evidence="2">
    <location>
        <begin position="136"/>
        <end position="263"/>
    </location>
</feature>
<feature type="transmembrane region" description="Helical" evidence="1">
    <location>
        <begin position="113"/>
        <end position="146"/>
    </location>
</feature>
<evidence type="ECO:0000313" key="4">
    <source>
        <dbReference type="Proteomes" id="UP000201838"/>
    </source>
</evidence>
<dbReference type="GO" id="GO:0016020">
    <property type="term" value="C:membrane"/>
    <property type="evidence" value="ECO:0007669"/>
    <property type="project" value="InterPro"/>
</dbReference>
<feature type="transmembrane region" description="Helical" evidence="1">
    <location>
        <begin position="23"/>
        <end position="47"/>
    </location>
</feature>
<dbReference type="InterPro" id="IPR037185">
    <property type="entry name" value="EmrE-like"/>
</dbReference>
<dbReference type="EMBL" id="FXXQ01000012">
    <property type="protein sequence ID" value="SMX25088.1"/>
    <property type="molecule type" value="Genomic_DNA"/>
</dbReference>
<evidence type="ECO:0000256" key="1">
    <source>
        <dbReference type="SAM" id="Phobius"/>
    </source>
</evidence>
<keyword evidence="4" id="KW-1185">Reference proteome</keyword>
<protein>
    <submittedName>
        <fullName evidence="3">EamA-like transporter family protein</fullName>
    </submittedName>
</protein>
<proteinExistence type="predicted"/>